<keyword evidence="2" id="KW-1185">Reference proteome</keyword>
<evidence type="ECO:0000313" key="2">
    <source>
        <dbReference type="Proteomes" id="UP000182944"/>
    </source>
</evidence>
<dbReference type="RefSeq" id="WP_052176626.1">
    <property type="nucleotide sequence ID" value="NZ_CP051542.1"/>
</dbReference>
<sequence>MSGPKAPLAALTMVHEEDFFLERWIAHWRRWLPDEHIYVLNHGGNADVARIAAGCNVIRLPYDALRKSVNQRRWQILSLHGSALTQFFDWVAVNDVDEFVVLDPAAGDDLPGYLAEITARRRVPPALTCFAVEMVHIPEIEPEPLVPGEPIVGPRRCYRLNSNYAKPCLISRPTEFKAGGHGANHAEITLDPNLYNFHLRFIDWDYSMGRFRKSLARRLEGRTPEEQAAMTKGNWGWNSVEGTFRALAATRPQGETIDHPEFRRAMVETPILRPPFTLMGGGRPGGTWRLPERFNGVF</sequence>
<gene>
    <name evidence="1" type="ORF">SAMN05444276_102238</name>
</gene>
<dbReference type="STRING" id="1545044.SAMN05444276_102238"/>
<dbReference type="AlphaFoldDB" id="A0A1H2WSK1"/>
<accession>A0A1H2WSK1</accession>
<protein>
    <submittedName>
        <fullName evidence="1">Glycosyl transferase family 2</fullName>
    </submittedName>
</protein>
<dbReference type="OrthoDB" id="835336at2"/>
<reference evidence="2" key="1">
    <citation type="submission" date="2016-10" db="EMBL/GenBank/DDBJ databases">
        <authorList>
            <person name="Varghese N."/>
            <person name="Submissions S."/>
        </authorList>
    </citation>
    <scope>NUCLEOTIDE SEQUENCE [LARGE SCALE GENOMIC DNA]</scope>
    <source>
        <strain evidence="2">DSM 29303</strain>
    </source>
</reference>
<name>A0A1H2WSK1_9RHOB</name>
<dbReference type="EMBL" id="FNNA01000002">
    <property type="protein sequence ID" value="SDW82959.1"/>
    <property type="molecule type" value="Genomic_DNA"/>
</dbReference>
<keyword evidence="1" id="KW-0808">Transferase</keyword>
<organism evidence="1 2">
    <name type="scientific">Paracoccus sanguinis</name>
    <dbReference type="NCBI Taxonomy" id="1545044"/>
    <lineage>
        <taxon>Bacteria</taxon>
        <taxon>Pseudomonadati</taxon>
        <taxon>Pseudomonadota</taxon>
        <taxon>Alphaproteobacteria</taxon>
        <taxon>Rhodobacterales</taxon>
        <taxon>Paracoccaceae</taxon>
        <taxon>Paracoccus</taxon>
    </lineage>
</organism>
<evidence type="ECO:0000313" key="1">
    <source>
        <dbReference type="EMBL" id="SDW82959.1"/>
    </source>
</evidence>
<proteinExistence type="predicted"/>
<dbReference type="Proteomes" id="UP000182944">
    <property type="component" value="Unassembled WGS sequence"/>
</dbReference>
<dbReference type="Pfam" id="PF13704">
    <property type="entry name" value="Glyco_tranf_2_4"/>
    <property type="match status" value="1"/>
</dbReference>
<dbReference type="GO" id="GO:0016740">
    <property type="term" value="F:transferase activity"/>
    <property type="evidence" value="ECO:0007669"/>
    <property type="project" value="UniProtKB-KW"/>
</dbReference>